<dbReference type="InterPro" id="IPR036961">
    <property type="entry name" value="Kinesin_motor_dom_sf"/>
</dbReference>
<dbReference type="Gene3D" id="3.40.850.10">
    <property type="entry name" value="Kinesin motor domain"/>
    <property type="match status" value="1"/>
</dbReference>
<feature type="domain" description="Ribosome recycling factor" evidence="9">
    <location>
        <begin position="5"/>
        <end position="59"/>
    </location>
</feature>
<dbReference type="Pfam" id="PF03094">
    <property type="entry name" value="Mlo"/>
    <property type="match status" value="1"/>
</dbReference>
<feature type="compositionally biased region" description="Polar residues" evidence="8">
    <location>
        <begin position="44"/>
        <end position="57"/>
    </location>
</feature>
<keyword evidence="3" id="KW-0812">Transmembrane</keyword>
<evidence type="ECO:0000256" key="5">
    <source>
        <dbReference type="ARBA" id="ARBA00022989"/>
    </source>
</evidence>
<protein>
    <recommendedName>
        <fullName evidence="9">Ribosome recycling factor domain-containing protein</fullName>
    </recommendedName>
</protein>
<dbReference type="SUPFAM" id="SSF52540">
    <property type="entry name" value="P-loop containing nucleoside triphosphate hydrolases"/>
    <property type="match status" value="1"/>
</dbReference>
<evidence type="ECO:0000313" key="10">
    <source>
        <dbReference type="EMBL" id="KAK9169461.1"/>
    </source>
</evidence>
<organism evidence="10 11">
    <name type="scientific">Stephania yunnanensis</name>
    <dbReference type="NCBI Taxonomy" id="152371"/>
    <lineage>
        <taxon>Eukaryota</taxon>
        <taxon>Viridiplantae</taxon>
        <taxon>Streptophyta</taxon>
        <taxon>Embryophyta</taxon>
        <taxon>Tracheophyta</taxon>
        <taxon>Spermatophyta</taxon>
        <taxon>Magnoliopsida</taxon>
        <taxon>Ranunculales</taxon>
        <taxon>Menispermaceae</taxon>
        <taxon>Menispermoideae</taxon>
        <taxon>Cissampelideae</taxon>
        <taxon>Stephania</taxon>
    </lineage>
</organism>
<dbReference type="InterPro" id="IPR036191">
    <property type="entry name" value="RRF_sf"/>
</dbReference>
<gene>
    <name evidence="10" type="ORF">Syun_001601</name>
</gene>
<dbReference type="InterPro" id="IPR027417">
    <property type="entry name" value="P-loop_NTPase"/>
</dbReference>
<keyword evidence="11" id="KW-1185">Reference proteome</keyword>
<comment type="similarity">
    <text evidence="2">Belongs to the MLO family.</text>
</comment>
<evidence type="ECO:0000259" key="9">
    <source>
        <dbReference type="Pfam" id="PF01765"/>
    </source>
</evidence>
<dbReference type="Gene3D" id="3.30.1360.40">
    <property type="match status" value="1"/>
</dbReference>
<comment type="subcellular location">
    <subcellularLocation>
        <location evidence="1">Membrane</location>
        <topology evidence="1">Multi-pass membrane protein</topology>
    </subcellularLocation>
</comment>
<evidence type="ECO:0000256" key="3">
    <source>
        <dbReference type="ARBA" id="ARBA00022692"/>
    </source>
</evidence>
<reference evidence="10 11" key="1">
    <citation type="submission" date="2024-01" db="EMBL/GenBank/DDBJ databases">
        <title>Genome assemblies of Stephania.</title>
        <authorList>
            <person name="Yang L."/>
        </authorList>
    </citation>
    <scope>NUCLEOTIDE SEQUENCE [LARGE SCALE GENOMIC DNA]</scope>
    <source>
        <strain evidence="10">YNDBR</strain>
        <tissue evidence="10">Leaf</tissue>
    </source>
</reference>
<keyword evidence="7" id="KW-0568">Pathogenesis-related protein</keyword>
<keyword evidence="5" id="KW-1133">Transmembrane helix</keyword>
<evidence type="ECO:0000313" key="11">
    <source>
        <dbReference type="Proteomes" id="UP001420932"/>
    </source>
</evidence>
<dbReference type="InterPro" id="IPR023584">
    <property type="entry name" value="Ribosome_recyc_fac_dom"/>
</dbReference>
<dbReference type="GO" id="GO:0016020">
    <property type="term" value="C:membrane"/>
    <property type="evidence" value="ECO:0007669"/>
    <property type="project" value="UniProtKB-SubCell"/>
</dbReference>
<dbReference type="InterPro" id="IPR004326">
    <property type="entry name" value="Mlo"/>
</dbReference>
<evidence type="ECO:0000256" key="7">
    <source>
        <dbReference type="ARBA" id="ARBA00023265"/>
    </source>
</evidence>
<feature type="region of interest" description="Disordered" evidence="8">
    <location>
        <begin position="36"/>
        <end position="57"/>
    </location>
</feature>
<accession>A0AAP0LE79</accession>
<evidence type="ECO:0000256" key="8">
    <source>
        <dbReference type="SAM" id="MobiDB-lite"/>
    </source>
</evidence>
<evidence type="ECO:0000256" key="2">
    <source>
        <dbReference type="ARBA" id="ARBA00006574"/>
    </source>
</evidence>
<dbReference type="EMBL" id="JBBNAF010000001">
    <property type="protein sequence ID" value="KAK9169461.1"/>
    <property type="molecule type" value="Genomic_DNA"/>
</dbReference>
<evidence type="ECO:0000256" key="4">
    <source>
        <dbReference type="ARBA" id="ARBA00022821"/>
    </source>
</evidence>
<sequence>MPVSVVVEYYGTPVNLKSIAQISAPNASSLLIQPHDKSRKDSIAMTSSKQGYSTHPMNNVLTMPKGTILPANPNILEDTNDLVQLSFLNEPSVLHNLCCRYSQSKSDDAVGGQDGLNSTRALWPFIALNTAKFVIRFIKILQSRKKYQDLKLVKGAPTREPSNKLFWFTNPEWILLLIHFTLFQVKLLFITVKLLFILHTQECVGKAEGQGRIQVALALGYSPGQWPGKKELVMQINTTQTSRQAGCTEELVTQGKVNSKDNGRQIKFKSKWNGRCDEDHDRPAIDHYYLAQYLSSSRPDKEKIVDYL</sequence>
<evidence type="ECO:0000256" key="1">
    <source>
        <dbReference type="ARBA" id="ARBA00004141"/>
    </source>
</evidence>
<dbReference type="Proteomes" id="UP001420932">
    <property type="component" value="Unassembled WGS sequence"/>
</dbReference>
<keyword evidence="6" id="KW-0472">Membrane</keyword>
<dbReference type="Pfam" id="PF01765">
    <property type="entry name" value="RRF"/>
    <property type="match status" value="1"/>
</dbReference>
<dbReference type="GO" id="GO:0006952">
    <property type="term" value="P:defense response"/>
    <property type="evidence" value="ECO:0007669"/>
    <property type="project" value="UniProtKB-KW"/>
</dbReference>
<keyword evidence="4" id="KW-0611">Plant defense</keyword>
<dbReference type="AlphaFoldDB" id="A0AAP0LE79"/>
<dbReference type="SUPFAM" id="SSF55194">
    <property type="entry name" value="Ribosome recycling factor, RRF"/>
    <property type="match status" value="1"/>
</dbReference>
<comment type="caution">
    <text evidence="10">The sequence shown here is derived from an EMBL/GenBank/DDBJ whole genome shotgun (WGS) entry which is preliminary data.</text>
</comment>
<evidence type="ECO:0000256" key="6">
    <source>
        <dbReference type="ARBA" id="ARBA00023136"/>
    </source>
</evidence>
<name>A0AAP0LE79_9MAGN</name>
<proteinExistence type="inferred from homology"/>